<keyword evidence="1" id="KW-0732">Signal</keyword>
<dbReference type="Proteomes" id="UP000736328">
    <property type="component" value="Unassembled WGS sequence"/>
</dbReference>
<name>A0A933MJK2_UNCT6</name>
<protein>
    <submittedName>
        <fullName evidence="2">Uncharacterized protein</fullName>
    </submittedName>
</protein>
<feature type="signal peptide" evidence="1">
    <location>
        <begin position="1"/>
        <end position="20"/>
    </location>
</feature>
<accession>A0A933MJK2</accession>
<gene>
    <name evidence="2" type="ORF">HY768_05970</name>
</gene>
<organism evidence="2 3">
    <name type="scientific">candidate division TA06 bacterium</name>
    <dbReference type="NCBI Taxonomy" id="2250710"/>
    <lineage>
        <taxon>Bacteria</taxon>
        <taxon>Bacteria division TA06</taxon>
    </lineage>
</organism>
<sequence length="677" mass="72130">MKKILLSGLLLAVLARGLCAQNIDSALNFYIKMSTPDLNLYFLDHGFLDVVQAHGTVGMMVNPAGLERTQGLDIFVAGSLSKDVSGDFKIKVIDSSEVSPSISVPTTVTLTDLGGLDYVGVAGKAGPVGIGIAVQRGSGMEMGLDSGIVQISKSLSYEYPYLLDSTVTGFNDTVTVNWKLSGTGVITMGGQGNLSLMNTPVFLGSGTKFGPFKVGMGLKVTKMAATGDFSINTSGRVTNLSGIVDDSLSRIRFDSVSVRSSFDSSIFYDRFTCTLSGTQVSMVLSANFEIPILKAGMSIEKGMPYTLTGDYYNNAGIPFGQPRLDSVSVGSLAYDTLTQTFTGDANLYLGGIEYKHKSADQQTGIDFPGMLSIKASLGLKFWGFRLGINGGTDIMNGQWPMLGNAYTSAGTSLSIKKATLCLGLAGRWQYVALDQKKIYSTPPMVLAGAGLRMPVYVGEVMLATRMNLANGLLKVQNLSGGGDFKPWETLALSAGVRVDLGFLSRSDKKSQTAGTETAKPVEEVKPGARLGQVTIEGAALTATGDTLQIKAAVNIYQGPNASWQDALVYADFLRTEMANTGRFSITPKDRMQELLARKNMGQTYCLEPICAAQMGQALNVRQMLVGQIDKTETGYYVKVFLVDAATGQQLRVDQDQGADLTAVCASTGELAKRLLLQ</sequence>
<reference evidence="2" key="1">
    <citation type="submission" date="2020-07" db="EMBL/GenBank/DDBJ databases">
        <title>Huge and variable diversity of episymbiotic CPR bacteria and DPANN archaea in groundwater ecosystems.</title>
        <authorList>
            <person name="He C.Y."/>
            <person name="Keren R."/>
            <person name="Whittaker M."/>
            <person name="Farag I.F."/>
            <person name="Doudna J."/>
            <person name="Cate J.H.D."/>
            <person name="Banfield J.F."/>
        </authorList>
    </citation>
    <scope>NUCLEOTIDE SEQUENCE</scope>
    <source>
        <strain evidence="2">NC_groundwater_1520_Pr4_B-0.1um_53_5</strain>
    </source>
</reference>
<proteinExistence type="predicted"/>
<dbReference type="Gene3D" id="3.40.50.10610">
    <property type="entry name" value="ABC-type transport auxiliary lipoprotein component"/>
    <property type="match status" value="1"/>
</dbReference>
<feature type="chain" id="PRO_5036751124" evidence="1">
    <location>
        <begin position="21"/>
        <end position="677"/>
    </location>
</feature>
<evidence type="ECO:0000313" key="3">
    <source>
        <dbReference type="Proteomes" id="UP000736328"/>
    </source>
</evidence>
<dbReference type="EMBL" id="JACQXR010000078">
    <property type="protein sequence ID" value="MBI4726754.1"/>
    <property type="molecule type" value="Genomic_DNA"/>
</dbReference>
<dbReference type="AlphaFoldDB" id="A0A933MJK2"/>
<evidence type="ECO:0000313" key="2">
    <source>
        <dbReference type="EMBL" id="MBI4726754.1"/>
    </source>
</evidence>
<evidence type="ECO:0000256" key="1">
    <source>
        <dbReference type="SAM" id="SignalP"/>
    </source>
</evidence>
<comment type="caution">
    <text evidence="2">The sequence shown here is derived from an EMBL/GenBank/DDBJ whole genome shotgun (WGS) entry which is preliminary data.</text>
</comment>